<evidence type="ECO:0000313" key="2">
    <source>
        <dbReference type="RefSeq" id="XP_065647223.1"/>
    </source>
</evidence>
<keyword evidence="1" id="KW-1185">Reference proteome</keyword>
<proteinExistence type="predicted"/>
<dbReference type="PANTHER" id="PTHR34305:SF1">
    <property type="entry name" value="SWIM-TYPE DOMAIN-CONTAINING PROTEIN"/>
    <property type="match status" value="1"/>
</dbReference>
<protein>
    <submittedName>
        <fullName evidence="2 3">Uncharacterized protein LOC136076999</fullName>
    </submittedName>
</protein>
<organism evidence="1 2">
    <name type="scientific">Hydra vulgaris</name>
    <name type="common">Hydra</name>
    <name type="synonym">Hydra attenuata</name>
    <dbReference type="NCBI Taxonomy" id="6087"/>
    <lineage>
        <taxon>Eukaryota</taxon>
        <taxon>Metazoa</taxon>
        <taxon>Cnidaria</taxon>
        <taxon>Hydrozoa</taxon>
        <taxon>Hydroidolina</taxon>
        <taxon>Anthoathecata</taxon>
        <taxon>Aplanulata</taxon>
        <taxon>Hydridae</taxon>
        <taxon>Hydra</taxon>
    </lineage>
</organism>
<name>A0ABM4BE42_HYDVU</name>
<dbReference type="InterPro" id="IPR040521">
    <property type="entry name" value="KDZ"/>
</dbReference>
<dbReference type="RefSeq" id="XP_065647224.1">
    <property type="nucleotide sequence ID" value="XM_065791152.1"/>
</dbReference>
<dbReference type="RefSeq" id="XP_065647223.1">
    <property type="nucleotide sequence ID" value="XM_065791151.1"/>
</dbReference>
<accession>A0ABM4BE42</accession>
<evidence type="ECO:0000313" key="3">
    <source>
        <dbReference type="RefSeq" id="XP_065647224.1"/>
    </source>
</evidence>
<dbReference type="PANTHER" id="PTHR34305">
    <property type="entry name" value="EXPRESSED PROTEIN"/>
    <property type="match status" value="1"/>
</dbReference>
<dbReference type="Pfam" id="PF18758">
    <property type="entry name" value="KDZ"/>
    <property type="match status" value="1"/>
</dbReference>
<evidence type="ECO:0000313" key="1">
    <source>
        <dbReference type="Proteomes" id="UP001652625"/>
    </source>
</evidence>
<sequence>MYKIQKWSSSNEYDNKRFFICTNDENEYWENLLLDYRCNRDESEKDFFYKSEQSDNLTLEEQLYLLTSIPNDHFWSWCNQITTDIKFEQRLPTCVRYFPGSPRNRIIQACCYRENPEKIVSAIFEVLMGKNDTVVPYPKKTVSEVKHTVNKNDLFVPCKKKGNTYRHHKRSFSKISIDSGSAEGPTLSADTLPLSQNTSSVRLNLFQYYCGQLFNHGVLKWRIIDENIHTVLMNDYDSDTGDFLCNDFIHISASSSTLSPIYNCSCKIFSISSCNFDNAVVGFCLHVRLLKSLLSVLASKPVLSDTHYINVSVVNEGLKFSSIPVIELPSRLNVNKFSVVANQSVAIITVYKVSGSNRRVVQCHNSLCMINEGSKRALKYLTSEAEVCCHLIKFRESWDISSISGDLNDDFDDYVLPMDGIELPDQKWIDVFDEVTGLWKFGLNNPSKLQVDKDPFSPRLMEELSIRSRWIHNQSVYPFLDGICECGAGWTNNAYPEGRIFPNGTSNLYTDRGVILLQVFLRRCVNLSCVRFWDGAEHCVFRLSASTCAGYEIGWDFVDSVQTSGQTFSGYVANMSNRYKRMNSTISFMSNSVFIDWFFGWASHMAIDFREQCTMCGNSNPVLACDGTKLGIGFKQTFVKAIETPEIEEVPETTFRRFDRCFIPNTKEKDPKDFAHARKTIRTICEIIKNHDDDQNVSSLAITLDFFIPLYAKAAFNRMIIGEECSVQERRALADFFLLLGTDASMDSLIPFRFCSDVSSFMMSVLENTVSVEDLNIFVHESKYYCPELSYLVLTSFNNMSNIKPCYDVAMLVDYIAKAIINIHTFNEPSADASIIKNSYNPAKFGRAYYFTPHGCQIRRMRHFTIDKEDRKKKVFDDHPDVNCDKQFPSVSKKGTTYAFFWFCPVHGHCYGFHVIPGSEGRKDPAASLYTHCPEAPNDLFYDFACNLSEYCKNRESQYFSKTRFFHDIFHGYTHKCSNAFKYSRLTSSSLVNTSICEQFNSYIQKIKRSAKLMSQAHFMFYLQFFVHLWNKSKRISFQRKLNISHQGCKT</sequence>
<dbReference type="GeneID" id="136076999"/>
<reference evidence="1 2" key="1">
    <citation type="submission" date="2025-05" db="UniProtKB">
        <authorList>
            <consortium name="RefSeq"/>
        </authorList>
    </citation>
    <scope>NUCLEOTIDE SEQUENCE [LARGE SCALE GENOMIC DNA]</scope>
</reference>
<gene>
    <name evidence="2 3" type="primary">LOC136076999</name>
</gene>
<dbReference type="Proteomes" id="UP001652625">
    <property type="component" value="Chromosome 02"/>
</dbReference>